<proteinExistence type="predicted"/>
<feature type="region of interest" description="Disordered" evidence="1">
    <location>
        <begin position="299"/>
        <end position="318"/>
    </location>
</feature>
<dbReference type="EMBL" id="JANBOJ010000096">
    <property type="protein sequence ID" value="KAJ1722748.1"/>
    <property type="molecule type" value="Genomic_DNA"/>
</dbReference>
<accession>A0A9W7Y1Z3</accession>
<protein>
    <submittedName>
        <fullName evidence="3">Uncharacterized protein</fullName>
    </submittedName>
</protein>
<evidence type="ECO:0000256" key="1">
    <source>
        <dbReference type="SAM" id="MobiDB-lite"/>
    </source>
</evidence>
<name>A0A9W7Y1Z3_9FUNG</name>
<comment type="caution">
    <text evidence="3">The sequence shown here is derived from an EMBL/GenBank/DDBJ whole genome shotgun (WGS) entry which is preliminary data.</text>
</comment>
<keyword evidence="4" id="KW-1185">Reference proteome</keyword>
<gene>
    <name evidence="3" type="ORF">LPJ53_002846</name>
</gene>
<evidence type="ECO:0000256" key="2">
    <source>
        <dbReference type="SAM" id="SignalP"/>
    </source>
</evidence>
<sequence length="346" mass="37185">MVRLSLRSMAVMAFAVFAAASPVVDSASRPAVENVVAQAPVAQAPIVQAPVAAPAAAFEVERKDAAAPVYVPQVPAFNPQDPRFDMNQMRRMIPCSENDCLKDMSPEEQQSFKRKCEELLLSQQKVSAVGGQSRVANGGTQLKYFQMTIPATANNQRVPQDATGKAVEPQQLPVNANIVQHATSSASCFELGVPTNAPIAHATNMYAMPAATEIKGSSPVNYVEGVQRNEIHAPVVNTVPVAAPVQQSPQVLHDGEETTWMFFPRPQGVNMTPEQEKEWMNECQKTACQKMEAAQSTNKVGGQSRFVPVPPTAKEQAELQKEVKSLFGNNANSQVASHQGANGVAP</sequence>
<keyword evidence="2" id="KW-0732">Signal</keyword>
<evidence type="ECO:0000313" key="3">
    <source>
        <dbReference type="EMBL" id="KAJ1722748.1"/>
    </source>
</evidence>
<evidence type="ECO:0000313" key="4">
    <source>
        <dbReference type="Proteomes" id="UP001149813"/>
    </source>
</evidence>
<feature type="chain" id="PRO_5040740389" evidence="2">
    <location>
        <begin position="21"/>
        <end position="346"/>
    </location>
</feature>
<dbReference type="AlphaFoldDB" id="A0A9W7Y1Z3"/>
<organism evidence="3 4">
    <name type="scientific">Coemansia erecta</name>
    <dbReference type="NCBI Taxonomy" id="147472"/>
    <lineage>
        <taxon>Eukaryota</taxon>
        <taxon>Fungi</taxon>
        <taxon>Fungi incertae sedis</taxon>
        <taxon>Zoopagomycota</taxon>
        <taxon>Kickxellomycotina</taxon>
        <taxon>Kickxellomycetes</taxon>
        <taxon>Kickxellales</taxon>
        <taxon>Kickxellaceae</taxon>
        <taxon>Coemansia</taxon>
    </lineage>
</organism>
<feature type="non-terminal residue" evidence="3">
    <location>
        <position position="1"/>
    </location>
</feature>
<feature type="signal peptide" evidence="2">
    <location>
        <begin position="1"/>
        <end position="20"/>
    </location>
</feature>
<dbReference type="Proteomes" id="UP001149813">
    <property type="component" value="Unassembled WGS sequence"/>
</dbReference>
<dbReference type="OrthoDB" id="5576958at2759"/>
<reference evidence="3" key="1">
    <citation type="submission" date="2022-07" db="EMBL/GenBank/DDBJ databases">
        <title>Phylogenomic reconstructions and comparative analyses of Kickxellomycotina fungi.</title>
        <authorList>
            <person name="Reynolds N.K."/>
            <person name="Stajich J.E."/>
            <person name="Barry K."/>
            <person name="Grigoriev I.V."/>
            <person name="Crous P."/>
            <person name="Smith M.E."/>
        </authorList>
    </citation>
    <scope>NUCLEOTIDE SEQUENCE</scope>
    <source>
        <strain evidence="3">NBRC 32514</strain>
    </source>
</reference>